<dbReference type="PANTHER" id="PTHR13693">
    <property type="entry name" value="CLASS II AMINOTRANSFERASE/8-AMINO-7-OXONONANOATE SYNTHASE"/>
    <property type="match status" value="1"/>
</dbReference>
<evidence type="ECO:0000313" key="4">
    <source>
        <dbReference type="Proteomes" id="UP000461730"/>
    </source>
</evidence>
<gene>
    <name evidence="3" type="ORF">GO493_13290</name>
</gene>
<dbReference type="InterPro" id="IPR015422">
    <property type="entry name" value="PyrdxlP-dep_Trfase_small"/>
</dbReference>
<proteinExistence type="predicted"/>
<comment type="cofactor">
    <cofactor evidence="1">
        <name>pyridoxal 5'-phosphate</name>
        <dbReference type="ChEBI" id="CHEBI:597326"/>
    </cofactor>
</comment>
<dbReference type="Gene3D" id="3.90.1150.10">
    <property type="entry name" value="Aspartate Aminotransferase, domain 1"/>
    <property type="match status" value="1"/>
</dbReference>
<dbReference type="InterPro" id="IPR015421">
    <property type="entry name" value="PyrdxlP-dep_Trfase_major"/>
</dbReference>
<evidence type="ECO:0000313" key="3">
    <source>
        <dbReference type="EMBL" id="MVT09239.1"/>
    </source>
</evidence>
<dbReference type="GO" id="GO:0016740">
    <property type="term" value="F:transferase activity"/>
    <property type="evidence" value="ECO:0007669"/>
    <property type="project" value="UniProtKB-KW"/>
</dbReference>
<accession>A0A7K1U4H5</accession>
<keyword evidence="4" id="KW-1185">Reference proteome</keyword>
<keyword evidence="2" id="KW-0808">Transferase</keyword>
<reference evidence="3 4" key="1">
    <citation type="submission" date="2019-12" db="EMBL/GenBank/DDBJ databases">
        <title>Chitinophaga sp. strain ysch24 (GDMCC 1.1355), whole genome shotgun sequence.</title>
        <authorList>
            <person name="Zhang X."/>
        </authorList>
    </citation>
    <scope>NUCLEOTIDE SEQUENCE [LARGE SCALE GENOMIC DNA]</scope>
    <source>
        <strain evidence="4">ysch24</strain>
    </source>
</reference>
<name>A0A7K1U4H5_9BACT</name>
<sequence length="348" mass="38237">MNILHTDTTPAANCTIGGKEMLFFSGFSYLGLHSLPAFRELLKAGVDQYGTVFISSRIANVRLELYEELEHALAVLQQQQAAATFSSGYLASQAAARYVSGKGQLLYAPDTHPSLHTGANEIPATSWENWVPQTIERINSHADHTFVIVADSVNPLTSTINDFSWLQQLQRHTLVLIDDSHGIGILGDTGSGISSLLPRQPFLRYLLSSSIAKAYSTQGGVIAGHAADIAAIKKSPFFTGATPMMPANVWAFLQSFPLHQSQRELLRNRVRYLAQLTAGLEHVHNPLQLPVFLLKHPGDIAARLLEHDIIISSFSYPHPDNPPINRAVISALHTDNDLRILHSFLLNL</sequence>
<evidence type="ECO:0000256" key="2">
    <source>
        <dbReference type="ARBA" id="ARBA00022679"/>
    </source>
</evidence>
<dbReference type="RefSeq" id="WP_157306668.1">
    <property type="nucleotide sequence ID" value="NZ_WRXN01000005.1"/>
</dbReference>
<dbReference type="InterPro" id="IPR015424">
    <property type="entry name" value="PyrdxlP-dep_Trfase"/>
</dbReference>
<organism evidence="3 4">
    <name type="scientific">Chitinophaga tropicalis</name>
    <dbReference type="NCBI Taxonomy" id="2683588"/>
    <lineage>
        <taxon>Bacteria</taxon>
        <taxon>Pseudomonadati</taxon>
        <taxon>Bacteroidota</taxon>
        <taxon>Chitinophagia</taxon>
        <taxon>Chitinophagales</taxon>
        <taxon>Chitinophagaceae</taxon>
        <taxon>Chitinophaga</taxon>
    </lineage>
</organism>
<dbReference type="Gene3D" id="3.40.640.10">
    <property type="entry name" value="Type I PLP-dependent aspartate aminotransferase-like (Major domain)"/>
    <property type="match status" value="1"/>
</dbReference>
<dbReference type="InterPro" id="IPR050087">
    <property type="entry name" value="AON_synthase_class-II"/>
</dbReference>
<protein>
    <recommendedName>
        <fullName evidence="5">7-keto-8-aminopelargonate synthetase</fullName>
    </recommendedName>
</protein>
<dbReference type="AlphaFoldDB" id="A0A7K1U4H5"/>
<evidence type="ECO:0008006" key="5">
    <source>
        <dbReference type="Google" id="ProtNLM"/>
    </source>
</evidence>
<dbReference type="Proteomes" id="UP000461730">
    <property type="component" value="Unassembled WGS sequence"/>
</dbReference>
<comment type="caution">
    <text evidence="3">The sequence shown here is derived from an EMBL/GenBank/DDBJ whole genome shotgun (WGS) entry which is preliminary data.</text>
</comment>
<dbReference type="SUPFAM" id="SSF53383">
    <property type="entry name" value="PLP-dependent transferases"/>
    <property type="match status" value="1"/>
</dbReference>
<evidence type="ECO:0000256" key="1">
    <source>
        <dbReference type="ARBA" id="ARBA00001933"/>
    </source>
</evidence>
<dbReference type="EMBL" id="WRXN01000005">
    <property type="protein sequence ID" value="MVT09239.1"/>
    <property type="molecule type" value="Genomic_DNA"/>
</dbReference>